<evidence type="ECO:0000256" key="1">
    <source>
        <dbReference type="ARBA" id="ARBA00001947"/>
    </source>
</evidence>
<evidence type="ECO:0000256" key="2">
    <source>
        <dbReference type="ARBA" id="ARBA00005340"/>
    </source>
</evidence>
<reference evidence="9" key="2">
    <citation type="submission" date="2020-09" db="EMBL/GenBank/DDBJ databases">
        <authorList>
            <person name="Sun Q."/>
            <person name="Ohkuma M."/>
        </authorList>
    </citation>
    <scope>NUCLEOTIDE SEQUENCE</scope>
    <source>
        <strain evidence="9">JCM 3276</strain>
    </source>
</reference>
<organism evidence="9 10">
    <name type="scientific">Actinokineospora fastidiosa</name>
    <dbReference type="NCBI Taxonomy" id="1816"/>
    <lineage>
        <taxon>Bacteria</taxon>
        <taxon>Bacillati</taxon>
        <taxon>Actinomycetota</taxon>
        <taxon>Actinomycetes</taxon>
        <taxon>Pseudonocardiales</taxon>
        <taxon>Pseudonocardiaceae</taxon>
        <taxon>Actinokineospora</taxon>
    </lineage>
</organism>
<dbReference type="EMBL" id="BMRB01000001">
    <property type="protein sequence ID" value="GGS19455.1"/>
    <property type="molecule type" value="Genomic_DNA"/>
</dbReference>
<reference evidence="9" key="1">
    <citation type="journal article" date="2014" name="Int. J. Syst. Evol. Microbiol.">
        <title>Complete genome sequence of Corynebacterium casei LMG S-19264T (=DSM 44701T), isolated from a smear-ripened cheese.</title>
        <authorList>
            <consortium name="US DOE Joint Genome Institute (JGI-PGF)"/>
            <person name="Walter F."/>
            <person name="Albersmeier A."/>
            <person name="Kalinowski J."/>
            <person name="Ruckert C."/>
        </authorList>
    </citation>
    <scope>NUCLEOTIDE SEQUENCE</scope>
    <source>
        <strain evidence="9">JCM 3276</strain>
    </source>
</reference>
<accession>A0A918L8V1</accession>
<dbReference type="GO" id="GO:0008081">
    <property type="term" value="F:phosphoric diester hydrolase activity"/>
    <property type="evidence" value="ECO:0007669"/>
    <property type="project" value="TreeGrafter"/>
</dbReference>
<dbReference type="GO" id="GO:0003677">
    <property type="term" value="F:DNA binding"/>
    <property type="evidence" value="ECO:0007669"/>
    <property type="project" value="InterPro"/>
</dbReference>
<keyword evidence="6" id="KW-0862">Zinc</keyword>
<keyword evidence="7" id="KW-0234">DNA repair</keyword>
<evidence type="ECO:0000256" key="7">
    <source>
        <dbReference type="ARBA" id="ARBA00023204"/>
    </source>
</evidence>
<dbReference type="GO" id="GO:0006284">
    <property type="term" value="P:base-excision repair"/>
    <property type="evidence" value="ECO:0007669"/>
    <property type="project" value="TreeGrafter"/>
</dbReference>
<proteinExistence type="inferred from homology"/>
<dbReference type="AlphaFoldDB" id="A0A918L8V1"/>
<comment type="similarity">
    <text evidence="2">Belongs to the AP endonuclease 2 family.</text>
</comment>
<dbReference type="InterPro" id="IPR036237">
    <property type="entry name" value="Xyl_isomerase-like_sf"/>
</dbReference>
<evidence type="ECO:0000256" key="5">
    <source>
        <dbReference type="ARBA" id="ARBA00022801"/>
    </source>
</evidence>
<dbReference type="SMART" id="SM00518">
    <property type="entry name" value="AP2Ec"/>
    <property type="match status" value="1"/>
</dbReference>
<evidence type="ECO:0000256" key="6">
    <source>
        <dbReference type="ARBA" id="ARBA00022833"/>
    </source>
</evidence>
<dbReference type="PROSITE" id="PS00730">
    <property type="entry name" value="AP_NUCLEASE_F2_2"/>
    <property type="match status" value="1"/>
</dbReference>
<dbReference type="InterPro" id="IPR001719">
    <property type="entry name" value="AP_endonuc_2"/>
</dbReference>
<dbReference type="PANTHER" id="PTHR21445">
    <property type="entry name" value="ENDONUCLEASE IV ENDODEOXYRIBONUCLEASE IV"/>
    <property type="match status" value="1"/>
</dbReference>
<comment type="caution">
    <text evidence="9">The sequence shown here is derived from an EMBL/GenBank/DDBJ whole genome shotgun (WGS) entry which is preliminary data.</text>
</comment>
<evidence type="ECO:0000259" key="8">
    <source>
        <dbReference type="Pfam" id="PF01261"/>
    </source>
</evidence>
<keyword evidence="10" id="KW-1185">Reference proteome</keyword>
<keyword evidence="3" id="KW-0479">Metal-binding</keyword>
<name>A0A918L8V1_9PSEU</name>
<dbReference type="NCBIfam" id="NF002198">
    <property type="entry name" value="PRK01060.1-3"/>
    <property type="match status" value="1"/>
</dbReference>
<dbReference type="PANTHER" id="PTHR21445:SF0">
    <property type="entry name" value="APURINIC-APYRIMIDINIC ENDONUCLEASE"/>
    <property type="match status" value="1"/>
</dbReference>
<evidence type="ECO:0000313" key="9">
    <source>
        <dbReference type="EMBL" id="GGS19455.1"/>
    </source>
</evidence>
<feature type="domain" description="Xylose isomerase-like TIM barrel" evidence="8">
    <location>
        <begin position="41"/>
        <end position="278"/>
    </location>
</feature>
<dbReference type="SUPFAM" id="SSF51658">
    <property type="entry name" value="Xylose isomerase-like"/>
    <property type="match status" value="1"/>
</dbReference>
<dbReference type="InterPro" id="IPR013022">
    <property type="entry name" value="Xyl_isomerase-like_TIM-brl"/>
</dbReference>
<dbReference type="PROSITE" id="PS51432">
    <property type="entry name" value="AP_NUCLEASE_F2_4"/>
    <property type="match status" value="1"/>
</dbReference>
<dbReference type="Pfam" id="PF01261">
    <property type="entry name" value="AP_endonuc_2"/>
    <property type="match status" value="1"/>
</dbReference>
<dbReference type="Proteomes" id="UP000660680">
    <property type="component" value="Unassembled WGS sequence"/>
</dbReference>
<dbReference type="GO" id="GO:0003906">
    <property type="term" value="F:DNA-(apurinic or apyrimidinic site) endonuclease activity"/>
    <property type="evidence" value="ECO:0007669"/>
    <property type="project" value="TreeGrafter"/>
</dbReference>
<comment type="cofactor">
    <cofactor evidence="1">
        <name>Zn(2+)</name>
        <dbReference type="ChEBI" id="CHEBI:29105"/>
    </cofactor>
</comment>
<dbReference type="Gene3D" id="3.20.20.150">
    <property type="entry name" value="Divalent-metal-dependent TIM barrel enzymes"/>
    <property type="match status" value="1"/>
</dbReference>
<evidence type="ECO:0000256" key="4">
    <source>
        <dbReference type="ARBA" id="ARBA00022763"/>
    </source>
</evidence>
<gene>
    <name evidence="9" type="primary">nfo</name>
    <name evidence="9" type="ORF">GCM10010171_10050</name>
</gene>
<sequence length="282" mass="30516">MPQSEQSVTGTGEGYRRRPRRLRSLAMSIGAHVRDDDPIGAARERGADVVQFFLSDPQGWAAPKPHPQTDELLAADLTVFIHSPYRVNLASTNNRIRIPSRKLVVQHAEGAAAVGAKGLVVHGGHVTKDADPAEGLVNWRKFFERQSKEGGFAVPILIENTAGGDNAMARRFDMLARLWDEVGEFGAGFCLDTCHAWAAGEDLVDVVDRVKAITGRIDLVHLNSSRDEFDSARDRHDNIRTGTIDADQLVAVVAAAGAPVVVETPSEGQAEDIAFLRAALGR</sequence>
<keyword evidence="4" id="KW-0227">DNA damage</keyword>
<dbReference type="GO" id="GO:0008270">
    <property type="term" value="F:zinc ion binding"/>
    <property type="evidence" value="ECO:0007669"/>
    <property type="project" value="InterPro"/>
</dbReference>
<keyword evidence="5" id="KW-0378">Hydrolase</keyword>
<protein>
    <submittedName>
        <fullName evidence="9">Deoxyribonuclease IV</fullName>
    </submittedName>
</protein>
<evidence type="ECO:0000313" key="10">
    <source>
        <dbReference type="Proteomes" id="UP000660680"/>
    </source>
</evidence>
<evidence type="ECO:0000256" key="3">
    <source>
        <dbReference type="ARBA" id="ARBA00022723"/>
    </source>
</evidence>
<dbReference type="InterPro" id="IPR018246">
    <property type="entry name" value="AP_endonuc_F2_Zn_BS"/>
</dbReference>